<dbReference type="RefSeq" id="WP_088257268.1">
    <property type="nucleotide sequence ID" value="NZ_NIDE01000014.1"/>
</dbReference>
<dbReference type="Pfam" id="PF09609">
    <property type="entry name" value="Cas_GSU0054"/>
    <property type="match status" value="1"/>
</dbReference>
<proteinExistence type="predicted"/>
<evidence type="ECO:0000313" key="1">
    <source>
        <dbReference type="EMBL" id="OWK37313.1"/>
    </source>
</evidence>
<dbReference type="EMBL" id="NIDE01000014">
    <property type="protein sequence ID" value="OWK37313.1"/>
    <property type="molecule type" value="Genomic_DNA"/>
</dbReference>
<evidence type="ECO:0000313" key="2">
    <source>
        <dbReference type="Proteomes" id="UP000214646"/>
    </source>
</evidence>
<dbReference type="InterPro" id="IPR019089">
    <property type="entry name" value="Cas_GSU0054"/>
</dbReference>
<comment type="caution">
    <text evidence="1">The sequence shown here is derived from an EMBL/GenBank/DDBJ whole genome shotgun (WGS) entry which is preliminary data.</text>
</comment>
<reference evidence="2" key="1">
    <citation type="submission" date="2017-06" db="EMBL/GenBank/DDBJ databases">
        <title>Genome analysis of Fimbriiglobus ruber SP5, the first member of the order Planctomycetales with confirmed chitinolytic capability.</title>
        <authorList>
            <person name="Ravin N.V."/>
            <person name="Rakitin A.L."/>
            <person name="Ivanova A.A."/>
            <person name="Beletsky A.V."/>
            <person name="Kulichevskaya I.S."/>
            <person name="Mardanov A.V."/>
            <person name="Dedysh S.N."/>
        </authorList>
    </citation>
    <scope>NUCLEOTIDE SEQUENCE [LARGE SCALE GENOMIC DNA]</scope>
    <source>
        <strain evidence="2">SP5</strain>
    </source>
</reference>
<sequence>MSDVLNFTVRFLDPEPSFHGKRDGGEAEWPPSPLRLFQALIDAAASRWRAQQFEDYAKPMLLWLEKLSARILLTPDYLVGTPFRLSVPNNDLDSTASFWIRGVEATKPHRPVDLRTMKTICPVRPHAKNEEHNVLHYLFSLPPEGCPHLTVLKAAARSVTHLGWGVDMVAADADVISEADSEKLPGHRWQALATGGIPLRVPKEGTLKDLMDKHQKFLGRLTDEGFKPVPPPSCFDVVGYHSPTVAGLSSSPLPMVAFNIHRTIEDQEKPEYAGKSPFRPYHPVRDVARVAGMVRHETAAVARNLDWSEAEVVGKIEGHGQEKDGQATSDDRLSFLPLPSLTPVGVGSIRRVLVVGPSGFDLRSFRQRLHGAELTDKKTGKAAAMLSFIPTTDNGVSPFVGPAKTWSTVTPVILPGYDDPDGLRRKLDSCKAADEQKHWLERLDARILALIWKAFAQAGWTPDALKGVEVEYRTVGWFRGLDLANNYHLPPLKYPRYHVRVRFPRPVRGPIVIGAGRYRGLGLFAVDH</sequence>
<protein>
    <submittedName>
        <fullName evidence="1">CRISPR-associated protein Csb2</fullName>
    </submittedName>
</protein>
<accession>A0A225D8L2</accession>
<keyword evidence="2" id="KW-1185">Reference proteome</keyword>
<dbReference type="AlphaFoldDB" id="A0A225D8L2"/>
<dbReference type="NCBIfam" id="TIGR02165">
    <property type="entry name" value="cas5_6_GSU0054"/>
    <property type="match status" value="1"/>
</dbReference>
<organism evidence="1 2">
    <name type="scientific">Fimbriiglobus ruber</name>
    <dbReference type="NCBI Taxonomy" id="1908690"/>
    <lineage>
        <taxon>Bacteria</taxon>
        <taxon>Pseudomonadati</taxon>
        <taxon>Planctomycetota</taxon>
        <taxon>Planctomycetia</taxon>
        <taxon>Gemmatales</taxon>
        <taxon>Gemmataceae</taxon>
        <taxon>Fimbriiglobus</taxon>
    </lineage>
</organism>
<name>A0A225D8L2_9BACT</name>
<dbReference type="Proteomes" id="UP000214646">
    <property type="component" value="Unassembled WGS sequence"/>
</dbReference>
<gene>
    <name evidence="1" type="ORF">FRUB_06433</name>
</gene>
<dbReference type="OrthoDB" id="128883at2"/>